<dbReference type="eggNOG" id="ENOG502RX7Y">
    <property type="taxonomic scope" value="Eukaryota"/>
</dbReference>
<dbReference type="GO" id="GO:0008270">
    <property type="term" value="F:zinc ion binding"/>
    <property type="evidence" value="ECO:0007669"/>
    <property type="project" value="InterPro"/>
</dbReference>
<dbReference type="PROSITE" id="PS50048">
    <property type="entry name" value="ZN2_CY6_FUNGAL_2"/>
    <property type="match status" value="1"/>
</dbReference>
<accession>I2H7J2</accession>
<dbReference type="SMART" id="SM00066">
    <property type="entry name" value="GAL4"/>
    <property type="match status" value="1"/>
</dbReference>
<dbReference type="GO" id="GO:0000981">
    <property type="term" value="F:DNA-binding transcription factor activity, RNA polymerase II-specific"/>
    <property type="evidence" value="ECO:0007669"/>
    <property type="project" value="InterPro"/>
</dbReference>
<dbReference type="PANTHER" id="PTHR47657:SF7">
    <property type="entry name" value="STEROL REGULATORY ELEMENT-BINDING PROTEIN ECM22"/>
    <property type="match status" value="1"/>
</dbReference>
<dbReference type="STRING" id="1071380.I2H7J2"/>
<dbReference type="Gene3D" id="4.10.240.10">
    <property type="entry name" value="Zn(2)-C6 fungal-type DNA-binding domain"/>
    <property type="match status" value="1"/>
</dbReference>
<dbReference type="InterPro" id="IPR052400">
    <property type="entry name" value="Zn2-C6_fungal_TF"/>
</dbReference>
<dbReference type="KEGG" id="tbl:TBLA_0H00520"/>
<dbReference type="InParanoid" id="I2H7J2"/>
<organism evidence="2 3">
    <name type="scientific">Henningerozyma blattae (strain ATCC 34711 / CBS 6284 / DSM 70876 / NBRC 10599 / NRRL Y-10934 / UCD 77-7)</name>
    <name type="common">Yeast</name>
    <name type="synonym">Tetrapisispora blattae</name>
    <dbReference type="NCBI Taxonomy" id="1071380"/>
    <lineage>
        <taxon>Eukaryota</taxon>
        <taxon>Fungi</taxon>
        <taxon>Dikarya</taxon>
        <taxon>Ascomycota</taxon>
        <taxon>Saccharomycotina</taxon>
        <taxon>Saccharomycetes</taxon>
        <taxon>Saccharomycetales</taxon>
        <taxon>Saccharomycetaceae</taxon>
        <taxon>Henningerozyma</taxon>
    </lineage>
</organism>
<dbReference type="Proteomes" id="UP000002866">
    <property type="component" value="Chromosome 8"/>
</dbReference>
<gene>
    <name evidence="2" type="primary">TBLA0H00520</name>
    <name evidence="2" type="ORF">TBLA_0H00520</name>
</gene>
<dbReference type="InterPro" id="IPR001138">
    <property type="entry name" value="Zn2Cys6_DnaBD"/>
</dbReference>
<dbReference type="Pfam" id="PF00172">
    <property type="entry name" value="Zn_clus"/>
    <property type="match status" value="1"/>
</dbReference>
<dbReference type="PROSITE" id="PS00463">
    <property type="entry name" value="ZN2_CY6_FUNGAL_1"/>
    <property type="match status" value="1"/>
</dbReference>
<dbReference type="SUPFAM" id="SSF57701">
    <property type="entry name" value="Zn2/Cys6 DNA-binding domain"/>
    <property type="match status" value="1"/>
</dbReference>
<dbReference type="GeneID" id="14497501"/>
<dbReference type="OrthoDB" id="3251668at2759"/>
<dbReference type="EMBL" id="HE806323">
    <property type="protein sequence ID" value="CCH62344.1"/>
    <property type="molecule type" value="Genomic_DNA"/>
</dbReference>
<dbReference type="RefSeq" id="XP_004181863.1">
    <property type="nucleotide sequence ID" value="XM_004181815.1"/>
</dbReference>
<evidence type="ECO:0000313" key="3">
    <source>
        <dbReference type="Proteomes" id="UP000002866"/>
    </source>
</evidence>
<reference evidence="2 3" key="1">
    <citation type="journal article" date="2011" name="Proc. Natl. Acad. Sci. U.S.A.">
        <title>Evolutionary erosion of yeast sex chromosomes by mating-type switching accidents.</title>
        <authorList>
            <person name="Gordon J.L."/>
            <person name="Armisen D."/>
            <person name="Proux-Wera E."/>
            <person name="Oheigeartaigh S.S."/>
            <person name="Byrne K.P."/>
            <person name="Wolfe K.H."/>
        </authorList>
    </citation>
    <scope>NUCLEOTIDE SEQUENCE [LARGE SCALE GENOMIC DNA]</scope>
    <source>
        <strain evidence="3">ATCC 34711 / CBS 6284 / DSM 70876 / NBRC 10599 / NRRL Y-10934 / UCD 77-7</strain>
    </source>
</reference>
<keyword evidence="3" id="KW-1185">Reference proteome</keyword>
<evidence type="ECO:0000313" key="2">
    <source>
        <dbReference type="EMBL" id="CCH62344.1"/>
    </source>
</evidence>
<dbReference type="HOGENOM" id="CLU_880476_0_0_1"/>
<feature type="domain" description="Zn(2)-C6 fungal-type" evidence="1">
    <location>
        <begin position="250"/>
        <end position="280"/>
    </location>
</feature>
<protein>
    <recommendedName>
        <fullName evidence="1">Zn(2)-C6 fungal-type domain-containing protein</fullName>
    </recommendedName>
</protein>
<dbReference type="InterPro" id="IPR036864">
    <property type="entry name" value="Zn2-C6_fun-type_DNA-bd_sf"/>
</dbReference>
<name>I2H7J2_HENB6</name>
<proteinExistence type="predicted"/>
<evidence type="ECO:0000259" key="1">
    <source>
        <dbReference type="PROSITE" id="PS50048"/>
    </source>
</evidence>
<dbReference type="CDD" id="cd00067">
    <property type="entry name" value="GAL4"/>
    <property type="match status" value="1"/>
</dbReference>
<dbReference type="PANTHER" id="PTHR47657">
    <property type="entry name" value="STEROL REGULATORY ELEMENT-BINDING PROTEIN ECM22"/>
    <property type="match status" value="1"/>
</dbReference>
<sequence>MAAKIKNINKTAKIKNMDILTGKEKILGDVFKFVTPYKQRIFSLSEPSNTDCNNVSIIDITGQWKQSGRIPTLNKFTTSILELKNLKKYKKIDSASPQTVSCFNNTDAKIKNSLQIDSQNTLPLLKTPKSEVQLISPINQSASNHNIRKLKFALMVVPKLIEDNNKNEFSNTVKLPHFESILIEPNTTEILRTKDKKNNSNNEFIYNISTCGTENSTTKTNFKFLNKNNMTIKTSNAMKINKIITRSRNGCWICRLRKKKCSETKPSCDNCKRLTLHCDYNKIQPEYIVNPIEKRKKLLGYKEYNKGSQETINERK</sequence>
<dbReference type="AlphaFoldDB" id="I2H7J2"/>